<organism evidence="6 7">
    <name type="scientific">Sinocyclocheilus grahami</name>
    <name type="common">Dianchi golden-line fish</name>
    <name type="synonym">Barbus grahami</name>
    <dbReference type="NCBI Taxonomy" id="75366"/>
    <lineage>
        <taxon>Eukaryota</taxon>
        <taxon>Metazoa</taxon>
        <taxon>Chordata</taxon>
        <taxon>Craniata</taxon>
        <taxon>Vertebrata</taxon>
        <taxon>Euteleostomi</taxon>
        <taxon>Actinopterygii</taxon>
        <taxon>Neopterygii</taxon>
        <taxon>Teleostei</taxon>
        <taxon>Ostariophysi</taxon>
        <taxon>Cypriniformes</taxon>
        <taxon>Cyprinidae</taxon>
        <taxon>Cyprininae</taxon>
        <taxon>Sinocyclocheilus</taxon>
    </lineage>
</organism>
<gene>
    <name evidence="6" type="primary">LOC107594690</name>
</gene>
<evidence type="ECO:0000256" key="2">
    <source>
        <dbReference type="ARBA" id="ARBA00023288"/>
    </source>
</evidence>
<dbReference type="InterPro" id="IPR036028">
    <property type="entry name" value="SH3-like_dom_sf"/>
</dbReference>
<dbReference type="InterPro" id="IPR001452">
    <property type="entry name" value="SH3_domain"/>
</dbReference>
<protein>
    <submittedName>
        <fullName evidence="6">Guanine nucleotide exchange factor VAV3-like</fullName>
    </submittedName>
</protein>
<dbReference type="GO" id="GO:0005886">
    <property type="term" value="C:plasma membrane"/>
    <property type="evidence" value="ECO:0007669"/>
    <property type="project" value="TreeGrafter"/>
</dbReference>
<evidence type="ECO:0000313" key="6">
    <source>
        <dbReference type="Ensembl" id="ENSSGRP00000060147.1"/>
    </source>
</evidence>
<proteinExistence type="predicted"/>
<dbReference type="AlphaFoldDB" id="A0A672PBJ7"/>
<sequence length="159" mass="18188">LTLCLLFLTLFAPAWTFAFYLDLSLQFSAICRYNNDVKHIKILTKEGCFYIAESRTFKTGLVEYYKQHSLKEGFRTLDTSLQVPYKELGSGLAPAGEYLLGIALARYDFSSRDTRELSLLVGDLVKIYIKCTNGWWKGEVNGQVRKTTLIHHYSIEAQV</sequence>
<evidence type="ECO:0000313" key="7">
    <source>
        <dbReference type="Proteomes" id="UP000472262"/>
    </source>
</evidence>
<evidence type="ECO:0000256" key="3">
    <source>
        <dbReference type="PROSITE-ProRule" id="PRU00192"/>
    </source>
</evidence>
<dbReference type="GO" id="GO:0005085">
    <property type="term" value="F:guanyl-nucleotide exchange factor activity"/>
    <property type="evidence" value="ECO:0007669"/>
    <property type="project" value="TreeGrafter"/>
</dbReference>
<evidence type="ECO:0000256" key="1">
    <source>
        <dbReference type="ARBA" id="ARBA00022443"/>
    </source>
</evidence>
<dbReference type="Gene3D" id="3.30.505.10">
    <property type="entry name" value="SH2 domain"/>
    <property type="match status" value="1"/>
</dbReference>
<dbReference type="SUPFAM" id="SSF55550">
    <property type="entry name" value="SH2 domain"/>
    <property type="match status" value="1"/>
</dbReference>
<dbReference type="GO" id="GO:0016477">
    <property type="term" value="P:cell migration"/>
    <property type="evidence" value="ECO:0007669"/>
    <property type="project" value="TreeGrafter"/>
</dbReference>
<dbReference type="Pfam" id="PF00018">
    <property type="entry name" value="SH3_1"/>
    <property type="match status" value="1"/>
</dbReference>
<dbReference type="Proteomes" id="UP000472262">
    <property type="component" value="Unassembled WGS sequence"/>
</dbReference>
<dbReference type="PROSITE" id="PS50002">
    <property type="entry name" value="SH3"/>
    <property type="match status" value="1"/>
</dbReference>
<keyword evidence="4" id="KW-0732">Signal</keyword>
<reference evidence="6" key="2">
    <citation type="submission" date="2025-09" db="UniProtKB">
        <authorList>
            <consortium name="Ensembl"/>
        </authorList>
    </citation>
    <scope>IDENTIFICATION</scope>
</reference>
<reference evidence="6" key="1">
    <citation type="submission" date="2025-08" db="UniProtKB">
        <authorList>
            <consortium name="Ensembl"/>
        </authorList>
    </citation>
    <scope>IDENTIFICATION</scope>
</reference>
<feature type="chain" id="PRO_5025481217" evidence="4">
    <location>
        <begin position="19"/>
        <end position="159"/>
    </location>
</feature>
<dbReference type="PANTHER" id="PTHR45818">
    <property type="entry name" value="PROTEIN VAV"/>
    <property type="match status" value="1"/>
</dbReference>
<dbReference type="GO" id="GO:0005737">
    <property type="term" value="C:cytoplasm"/>
    <property type="evidence" value="ECO:0007669"/>
    <property type="project" value="TreeGrafter"/>
</dbReference>
<dbReference type="InterPro" id="IPR036860">
    <property type="entry name" value="SH2_dom_sf"/>
</dbReference>
<name>A0A672PBJ7_SINGR</name>
<feature type="domain" description="SH3" evidence="5">
    <location>
        <begin position="98"/>
        <end position="159"/>
    </location>
</feature>
<dbReference type="SUPFAM" id="SSF50044">
    <property type="entry name" value="SH3-domain"/>
    <property type="match status" value="1"/>
</dbReference>
<evidence type="ECO:0000256" key="4">
    <source>
        <dbReference type="SAM" id="SignalP"/>
    </source>
</evidence>
<accession>A0A672PBJ7</accession>
<keyword evidence="2" id="KW-0449">Lipoprotein</keyword>
<evidence type="ECO:0000259" key="5">
    <source>
        <dbReference type="PROSITE" id="PS50002"/>
    </source>
</evidence>
<feature type="signal peptide" evidence="4">
    <location>
        <begin position="1"/>
        <end position="18"/>
    </location>
</feature>
<dbReference type="Gene3D" id="2.30.30.40">
    <property type="entry name" value="SH3 Domains"/>
    <property type="match status" value="1"/>
</dbReference>
<keyword evidence="7" id="KW-1185">Reference proteome</keyword>
<keyword evidence="1 3" id="KW-0728">SH3 domain</keyword>
<dbReference type="Ensembl" id="ENSSGRT00000064185.1">
    <property type="protein sequence ID" value="ENSSGRP00000060147.1"/>
    <property type="gene ID" value="ENSSGRG00000031278.1"/>
</dbReference>
<dbReference type="SMART" id="SM00326">
    <property type="entry name" value="SH3"/>
    <property type="match status" value="1"/>
</dbReference>
<dbReference type="PANTHER" id="PTHR45818:SF5">
    <property type="entry name" value="GUANINE NUCLEOTIDE EXCHANGE FACTOR VAV3 ISOFORM X1"/>
    <property type="match status" value="1"/>
</dbReference>